<protein>
    <recommendedName>
        <fullName evidence="2">DNA polymerase III subunit delta'</fullName>
        <ecNumber evidence="1">2.7.7.7</ecNumber>
    </recommendedName>
</protein>
<dbReference type="Proteomes" id="UP000001823">
    <property type="component" value="Chromosome"/>
</dbReference>
<dbReference type="InterPro" id="IPR015199">
    <property type="entry name" value="DNA_pol_III_delta_C"/>
</dbReference>
<dbReference type="GO" id="GO:0003677">
    <property type="term" value="F:DNA binding"/>
    <property type="evidence" value="ECO:0007669"/>
    <property type="project" value="InterPro"/>
</dbReference>
<dbReference type="PaxDb" id="195103-CPF_2759"/>
<dbReference type="RefSeq" id="WP_011591135.1">
    <property type="nucleotide sequence ID" value="NC_008261.1"/>
</dbReference>
<dbReference type="KEGG" id="cpf:CPF_2759"/>
<keyword evidence="3" id="KW-0808">Transferase</keyword>
<evidence type="ECO:0000256" key="6">
    <source>
        <dbReference type="ARBA" id="ARBA00022932"/>
    </source>
</evidence>
<dbReference type="InterPro" id="IPR050238">
    <property type="entry name" value="DNA_Rep/Repair_Clamp_Loader"/>
</dbReference>
<evidence type="ECO:0000256" key="7">
    <source>
        <dbReference type="ARBA" id="ARBA00049244"/>
    </source>
</evidence>
<dbReference type="InterPro" id="IPR027417">
    <property type="entry name" value="P-loop_NTPase"/>
</dbReference>
<keyword evidence="4" id="KW-0548">Nucleotidyltransferase</keyword>
<name>A0A0H2YU03_CLOP1</name>
<dbReference type="PANTHER" id="PTHR11669">
    <property type="entry name" value="REPLICATION FACTOR C / DNA POLYMERASE III GAMMA-TAU SUBUNIT"/>
    <property type="match status" value="1"/>
</dbReference>
<dbReference type="AlphaFoldDB" id="A0A0H2YU03"/>
<keyword evidence="6" id="KW-0239">DNA-directed DNA polymerase</keyword>
<evidence type="ECO:0000256" key="3">
    <source>
        <dbReference type="ARBA" id="ARBA00022679"/>
    </source>
</evidence>
<organism evidence="9 10">
    <name type="scientific">Clostridium perfringens (strain ATCC 13124 / DSM 756 / JCM 1290 / NCIMB 6125 / NCTC 8237 / Type A)</name>
    <dbReference type="NCBI Taxonomy" id="195103"/>
    <lineage>
        <taxon>Bacteria</taxon>
        <taxon>Bacillati</taxon>
        <taxon>Bacillota</taxon>
        <taxon>Clostridia</taxon>
        <taxon>Eubacteriales</taxon>
        <taxon>Clostridiaceae</taxon>
        <taxon>Clostridium</taxon>
    </lineage>
</organism>
<dbReference type="NCBIfam" id="NF004047">
    <property type="entry name" value="PRK05564.1"/>
    <property type="match status" value="1"/>
</dbReference>
<evidence type="ECO:0000313" key="9">
    <source>
        <dbReference type="EMBL" id="ABG84267.1"/>
    </source>
</evidence>
<dbReference type="GO" id="GO:0009360">
    <property type="term" value="C:DNA polymerase III complex"/>
    <property type="evidence" value="ECO:0007669"/>
    <property type="project" value="InterPro"/>
</dbReference>
<evidence type="ECO:0000256" key="4">
    <source>
        <dbReference type="ARBA" id="ARBA00022695"/>
    </source>
</evidence>
<dbReference type="SUPFAM" id="SSF48019">
    <property type="entry name" value="post-AAA+ oligomerization domain-like"/>
    <property type="match status" value="1"/>
</dbReference>
<reference evidence="9 10" key="1">
    <citation type="journal article" date="2006" name="Genome Res.">
        <title>Skewed genomic variability in strains of the toxigenic bacterial pathogen, Clostridium perfringens.</title>
        <authorList>
            <person name="Myers G.S."/>
            <person name="Rasko D.A."/>
            <person name="Cheung J.K."/>
            <person name="Ravel J."/>
            <person name="Seshadri R."/>
            <person name="Deboy R.T."/>
            <person name="Ren Q."/>
            <person name="Varga J."/>
            <person name="Awad M.M."/>
            <person name="Brinkac L.M."/>
            <person name="Daugherty S.C."/>
            <person name="Haft D.H."/>
            <person name="Dodson R.J."/>
            <person name="Madupu R."/>
            <person name="Nelson W.C."/>
            <person name="Rosovitz M.J."/>
            <person name="Sullivan S.A."/>
            <person name="Khouri H."/>
            <person name="Dimitrov G.I."/>
            <person name="Watkins K.L."/>
            <person name="Mulligan S."/>
            <person name="Benton J."/>
            <person name="Radune D."/>
            <person name="Fisher D.J."/>
            <person name="Atkins H.S."/>
            <person name="Hiscox T."/>
            <person name="Jost B.H."/>
            <person name="Billington S.J."/>
            <person name="Songer J.G."/>
            <person name="McClane B.A."/>
            <person name="Titball R.W."/>
            <person name="Rood J.I."/>
            <person name="Melville S.B."/>
            <person name="Paulsen I.T."/>
        </authorList>
    </citation>
    <scope>NUCLEOTIDE SEQUENCE [LARGE SCALE GENOMIC DNA]</scope>
    <source>
        <strain evidence="10">ATCC 13124 / DSM 756 / JCM 1290 / NCIMB 6125 / NCTC 8237 / S 107 / Type A</strain>
    </source>
</reference>
<proteinExistence type="predicted"/>
<gene>
    <name evidence="9" type="ordered locus">CPF_2759</name>
</gene>
<dbReference type="Gene3D" id="1.20.272.10">
    <property type="match status" value="1"/>
</dbReference>
<comment type="catalytic activity">
    <reaction evidence="7">
        <text>DNA(n) + a 2'-deoxyribonucleoside 5'-triphosphate = DNA(n+1) + diphosphate</text>
        <dbReference type="Rhea" id="RHEA:22508"/>
        <dbReference type="Rhea" id="RHEA-COMP:17339"/>
        <dbReference type="Rhea" id="RHEA-COMP:17340"/>
        <dbReference type="ChEBI" id="CHEBI:33019"/>
        <dbReference type="ChEBI" id="CHEBI:61560"/>
        <dbReference type="ChEBI" id="CHEBI:173112"/>
        <dbReference type="EC" id="2.7.7.7"/>
    </reaction>
</comment>
<evidence type="ECO:0000256" key="2">
    <source>
        <dbReference type="ARBA" id="ARBA00014363"/>
    </source>
</evidence>
<keyword evidence="10" id="KW-1185">Reference proteome</keyword>
<dbReference type="EMBL" id="CP000246">
    <property type="protein sequence ID" value="ABG84267.1"/>
    <property type="molecule type" value="Genomic_DNA"/>
</dbReference>
<dbReference type="GO" id="GO:0006261">
    <property type="term" value="P:DNA-templated DNA replication"/>
    <property type="evidence" value="ECO:0007669"/>
    <property type="project" value="TreeGrafter"/>
</dbReference>
<dbReference type="EC" id="2.7.7.7" evidence="1"/>
<dbReference type="STRING" id="195103.CPF_2759"/>
<accession>A0A0H2YU03</accession>
<evidence type="ECO:0000256" key="5">
    <source>
        <dbReference type="ARBA" id="ARBA00022705"/>
    </source>
</evidence>
<dbReference type="GO" id="GO:0003887">
    <property type="term" value="F:DNA-directed DNA polymerase activity"/>
    <property type="evidence" value="ECO:0007669"/>
    <property type="project" value="UniProtKB-KW"/>
</dbReference>
<dbReference type="PANTHER" id="PTHR11669:SF8">
    <property type="entry name" value="DNA POLYMERASE III SUBUNIT DELTA"/>
    <property type="match status" value="1"/>
</dbReference>
<dbReference type="Gene3D" id="3.40.50.300">
    <property type="entry name" value="P-loop containing nucleotide triphosphate hydrolases"/>
    <property type="match status" value="1"/>
</dbReference>
<dbReference type="HOGENOM" id="CLU_006229_4_0_9"/>
<dbReference type="Pfam" id="PF13177">
    <property type="entry name" value="DNA_pol3_delta2"/>
    <property type="match status" value="1"/>
</dbReference>
<keyword evidence="5" id="KW-0235">DNA replication</keyword>
<evidence type="ECO:0000259" key="8">
    <source>
        <dbReference type="Pfam" id="PF09115"/>
    </source>
</evidence>
<dbReference type="SUPFAM" id="SSF52540">
    <property type="entry name" value="P-loop containing nucleoside triphosphate hydrolases"/>
    <property type="match status" value="1"/>
</dbReference>
<sequence>MIGHNKVRDRFSKSVSKNALSHAHLIIGEDGIGKSLLADEFAYKILGIPSQREHVDIVHYKSEKASFGVDLVRNIIAEANKKPYECDRKVIIIHNGEKLTVAAQNALLKTIEEPLTGIFIIILSSNIDSILETIRSRCQIHRLAPLSKEEINLYISKKYNGIDDELNRTLISFSEGIPGRVDKFMNDDIFKDIRNTVIDMLKDIGHGKIEVPIKYSDKFYSMKGNEEEILETITIFARDSIIFKEIESNLSIINGDKIDGIREIASNLSYNKLNRIIKVVNEARNNLKSNTNLWLTLDSMLISILEE</sequence>
<dbReference type="eggNOG" id="COG0470">
    <property type="taxonomic scope" value="Bacteria"/>
</dbReference>
<dbReference type="InterPro" id="IPR008921">
    <property type="entry name" value="DNA_pol3_clamp-load_cplx_C"/>
</dbReference>
<evidence type="ECO:0000313" key="10">
    <source>
        <dbReference type="Proteomes" id="UP000001823"/>
    </source>
</evidence>
<feature type="domain" description="DNA polymerase III delta subunit C-terminal" evidence="8">
    <location>
        <begin position="224"/>
        <end position="302"/>
    </location>
</feature>
<evidence type="ECO:0000256" key="1">
    <source>
        <dbReference type="ARBA" id="ARBA00012417"/>
    </source>
</evidence>
<dbReference type="Pfam" id="PF09115">
    <property type="entry name" value="DNApol3-delta_C"/>
    <property type="match status" value="1"/>
</dbReference>